<dbReference type="SMART" id="SM00369">
    <property type="entry name" value="LRR_TYP"/>
    <property type="match status" value="8"/>
</dbReference>
<feature type="domain" description="Leucine-rich repeat-containing N-terminal plant-type" evidence="13">
    <location>
        <begin position="45"/>
        <end position="82"/>
    </location>
</feature>
<evidence type="ECO:0000256" key="10">
    <source>
        <dbReference type="ARBA" id="ARBA00023170"/>
    </source>
</evidence>
<gene>
    <name evidence="14" type="ORF">C3L33_18576</name>
</gene>
<evidence type="ECO:0000256" key="3">
    <source>
        <dbReference type="ARBA" id="ARBA00022475"/>
    </source>
</evidence>
<organism evidence="14 15">
    <name type="scientific">Rhododendron williamsianum</name>
    <dbReference type="NCBI Taxonomy" id="262921"/>
    <lineage>
        <taxon>Eukaryota</taxon>
        <taxon>Viridiplantae</taxon>
        <taxon>Streptophyta</taxon>
        <taxon>Embryophyta</taxon>
        <taxon>Tracheophyta</taxon>
        <taxon>Spermatophyta</taxon>
        <taxon>Magnoliopsida</taxon>
        <taxon>eudicotyledons</taxon>
        <taxon>Gunneridae</taxon>
        <taxon>Pentapetalae</taxon>
        <taxon>asterids</taxon>
        <taxon>Ericales</taxon>
        <taxon>Ericaceae</taxon>
        <taxon>Ericoideae</taxon>
        <taxon>Rhodoreae</taxon>
        <taxon>Rhododendron</taxon>
    </lineage>
</organism>
<evidence type="ECO:0000259" key="13">
    <source>
        <dbReference type="Pfam" id="PF08263"/>
    </source>
</evidence>
<reference evidence="14 15" key="1">
    <citation type="journal article" date="2019" name="Genome Biol. Evol.">
        <title>The Rhododendron genome and chromosomal organization provide insight into shared whole-genome duplications across the heath family (Ericaceae).</title>
        <authorList>
            <person name="Soza V.L."/>
            <person name="Lindsley D."/>
            <person name="Waalkes A."/>
            <person name="Ramage E."/>
            <person name="Patwardhan R.P."/>
            <person name="Burton J.N."/>
            <person name="Adey A."/>
            <person name="Kumar A."/>
            <person name="Qiu R."/>
            <person name="Shendure J."/>
            <person name="Hall B."/>
        </authorList>
    </citation>
    <scope>NUCLEOTIDE SEQUENCE [LARGE SCALE GENOMIC DNA]</scope>
    <source>
        <strain evidence="14">RSF 1966-606</strain>
    </source>
</reference>
<comment type="similarity">
    <text evidence="2">Belongs to the RLP family.</text>
</comment>
<feature type="chain" id="PRO_5025494786" description="Leucine-rich repeat-containing N-terminal plant-type domain-containing protein" evidence="12">
    <location>
        <begin position="27"/>
        <end position="769"/>
    </location>
</feature>
<dbReference type="PRINTS" id="PR00019">
    <property type="entry name" value="LEURICHRPT"/>
</dbReference>
<evidence type="ECO:0000256" key="12">
    <source>
        <dbReference type="SAM" id="SignalP"/>
    </source>
</evidence>
<evidence type="ECO:0000256" key="6">
    <source>
        <dbReference type="ARBA" id="ARBA00022729"/>
    </source>
</evidence>
<feature type="signal peptide" evidence="12">
    <location>
        <begin position="1"/>
        <end position="26"/>
    </location>
</feature>
<evidence type="ECO:0000256" key="5">
    <source>
        <dbReference type="ARBA" id="ARBA00022692"/>
    </source>
</evidence>
<comment type="subcellular location">
    <subcellularLocation>
        <location evidence="1">Cell membrane</location>
        <topology evidence="1">Single-pass type I membrane protein</topology>
    </subcellularLocation>
</comment>
<evidence type="ECO:0000256" key="2">
    <source>
        <dbReference type="ARBA" id="ARBA00009592"/>
    </source>
</evidence>
<dbReference type="EMBL" id="QEFC01003167">
    <property type="protein sequence ID" value="KAE9449522.1"/>
    <property type="molecule type" value="Genomic_DNA"/>
</dbReference>
<evidence type="ECO:0000256" key="9">
    <source>
        <dbReference type="ARBA" id="ARBA00023136"/>
    </source>
</evidence>
<sequence>MIIMGKSSLQLLHVFLLVALPCLNLALSSGSGVGDAGIIIRCIERERQALLKFKEALLDDEARLSSWGSTKDCCEWEGVQCSNHNTTTSHVTMLGVHFLGVSNLSNLRHLDLSNNNRLNSENLEWLSHLSLLSHLDLSGVELSKATGWVHSISNLPLLKGLHLSNCSLPDITHFSSFCFNSSVSLSVVDLSSNGLSSSILNWLFNLSSSNLAYIDLGGNELNGSIPDAFGDMVSLTNLSLYGNQLEGGLPKSFANSSHLQSLDLSGNHLTEELHEFLQKLSGAKKSLESLVLSDNQLKGPLPDFTRFSLLRRLFLNNNLLSGPFPKNIGNLPSLVDLYLSGNQITGSFPDLSVFPSLESLYLQNNQLNGTIDRSIGQLHKLMSLYCGFNSLKGTISEAHFSNLSRLSELDFSYNALTFNVSSDWVPPFQLDVIKLSSCKLGPRFPEWLQIQNKYSVLDMSSNGIAGNAPNLFGKIFSGLSYLNLSHNQISGILPDLSVKFPGATGIDLRSIPPCFSNLTALVESKNSNATTNFEYITNLGAYYGTGTYLANAFVQWKGQDLEYGKNLGLLKTIDLSSNRLSGNIPEQVWSLAGLHSLNLSRNTLTGKIVKEIGQMEMLESLDLSTNRLSGEIPGSLAHLNFLSVLNLSNNNLSGKIPLSTQLQSFNDSAYSGNPNLFGLPLPNKCLGDPPITPQPKDKSIQEDDDRSCCRTRLFGPEIAMVTYSTTLVLTTKRLDNVWLRHLSKEISKLTTFYKDLSGSPAMLFSEPML</sequence>
<dbReference type="SUPFAM" id="SSF52047">
    <property type="entry name" value="RNI-like"/>
    <property type="match status" value="1"/>
</dbReference>
<dbReference type="SUPFAM" id="SSF52058">
    <property type="entry name" value="L domain-like"/>
    <property type="match status" value="2"/>
</dbReference>
<dbReference type="Pfam" id="PF13855">
    <property type="entry name" value="LRR_8"/>
    <property type="match status" value="2"/>
</dbReference>
<evidence type="ECO:0000256" key="1">
    <source>
        <dbReference type="ARBA" id="ARBA00004251"/>
    </source>
</evidence>
<feature type="non-terminal residue" evidence="14">
    <location>
        <position position="1"/>
    </location>
</feature>
<dbReference type="Pfam" id="PF00560">
    <property type="entry name" value="LRR_1"/>
    <property type="match status" value="7"/>
</dbReference>
<keyword evidence="15" id="KW-1185">Reference proteome</keyword>
<name>A0A6A4KW91_9ERIC</name>
<proteinExistence type="inferred from homology"/>
<keyword evidence="7" id="KW-0677">Repeat</keyword>
<keyword evidence="4" id="KW-0433">Leucine-rich repeat</keyword>
<dbReference type="OrthoDB" id="8731593at2759"/>
<protein>
    <recommendedName>
        <fullName evidence="13">Leucine-rich repeat-containing N-terminal plant-type domain-containing protein</fullName>
    </recommendedName>
</protein>
<dbReference type="GO" id="GO:0005886">
    <property type="term" value="C:plasma membrane"/>
    <property type="evidence" value="ECO:0007669"/>
    <property type="project" value="UniProtKB-SubCell"/>
</dbReference>
<keyword evidence="9" id="KW-0472">Membrane</keyword>
<dbReference type="InterPro" id="IPR032675">
    <property type="entry name" value="LRR_dom_sf"/>
</dbReference>
<dbReference type="GO" id="GO:0051707">
    <property type="term" value="P:response to other organism"/>
    <property type="evidence" value="ECO:0007669"/>
    <property type="project" value="UniProtKB-ARBA"/>
</dbReference>
<dbReference type="InterPro" id="IPR046956">
    <property type="entry name" value="RLP23-like"/>
</dbReference>
<keyword evidence="6 12" id="KW-0732">Signal</keyword>
<dbReference type="AlphaFoldDB" id="A0A6A4KW91"/>
<dbReference type="InterPro" id="IPR001611">
    <property type="entry name" value="Leu-rich_rpt"/>
</dbReference>
<evidence type="ECO:0000256" key="8">
    <source>
        <dbReference type="ARBA" id="ARBA00022989"/>
    </source>
</evidence>
<evidence type="ECO:0000313" key="15">
    <source>
        <dbReference type="Proteomes" id="UP000428333"/>
    </source>
</evidence>
<keyword evidence="11" id="KW-0325">Glycoprotein</keyword>
<dbReference type="Gene3D" id="3.80.10.10">
    <property type="entry name" value="Ribonuclease Inhibitor"/>
    <property type="match status" value="2"/>
</dbReference>
<dbReference type="InterPro" id="IPR013210">
    <property type="entry name" value="LRR_N_plant-typ"/>
</dbReference>
<evidence type="ECO:0000256" key="4">
    <source>
        <dbReference type="ARBA" id="ARBA00022614"/>
    </source>
</evidence>
<comment type="caution">
    <text evidence="14">The sequence shown here is derived from an EMBL/GenBank/DDBJ whole genome shotgun (WGS) entry which is preliminary data.</text>
</comment>
<dbReference type="GO" id="GO:0006952">
    <property type="term" value="P:defense response"/>
    <property type="evidence" value="ECO:0007669"/>
    <property type="project" value="UniProtKB-ARBA"/>
</dbReference>
<keyword evidence="3" id="KW-1003">Cell membrane</keyword>
<dbReference type="PROSITE" id="PS51450">
    <property type="entry name" value="LRR"/>
    <property type="match status" value="3"/>
</dbReference>
<dbReference type="FunFam" id="3.80.10.10:FF:000111">
    <property type="entry name" value="LRR receptor-like serine/threonine-protein kinase ERECTA"/>
    <property type="match status" value="1"/>
</dbReference>
<dbReference type="PANTHER" id="PTHR48063:SF101">
    <property type="entry name" value="LRR RECEPTOR-LIKE SERINE_THREONINE-PROTEIN KINASE FLS2"/>
    <property type="match status" value="1"/>
</dbReference>
<evidence type="ECO:0000256" key="11">
    <source>
        <dbReference type="ARBA" id="ARBA00023180"/>
    </source>
</evidence>
<keyword evidence="8" id="KW-1133">Transmembrane helix</keyword>
<dbReference type="FunFam" id="3.80.10.10:FF:001347">
    <property type="entry name" value="LRR receptor-like serine/threonine-protein kinase GSO2"/>
    <property type="match status" value="1"/>
</dbReference>
<keyword evidence="10" id="KW-0675">Receptor</keyword>
<evidence type="ECO:0000256" key="7">
    <source>
        <dbReference type="ARBA" id="ARBA00022737"/>
    </source>
</evidence>
<evidence type="ECO:0000313" key="14">
    <source>
        <dbReference type="EMBL" id="KAE9449522.1"/>
    </source>
</evidence>
<dbReference type="Pfam" id="PF08263">
    <property type="entry name" value="LRRNT_2"/>
    <property type="match status" value="1"/>
</dbReference>
<dbReference type="InterPro" id="IPR003591">
    <property type="entry name" value="Leu-rich_rpt_typical-subtyp"/>
</dbReference>
<keyword evidence="5" id="KW-0812">Transmembrane</keyword>
<accession>A0A6A4KW91</accession>
<dbReference type="PANTHER" id="PTHR48063">
    <property type="entry name" value="LRR RECEPTOR-LIKE KINASE"/>
    <property type="match status" value="1"/>
</dbReference>
<dbReference type="Proteomes" id="UP000428333">
    <property type="component" value="Linkage Group LG11"/>
</dbReference>